<dbReference type="Gene3D" id="3.40.50.150">
    <property type="entry name" value="Vaccinia Virus protein VP39"/>
    <property type="match status" value="1"/>
</dbReference>
<comment type="caution">
    <text evidence="1">The sequence shown here is derived from an EMBL/GenBank/DDBJ whole genome shotgun (WGS) entry which is preliminary data.</text>
</comment>
<dbReference type="PIRSF" id="PIRSF018637">
    <property type="entry name" value="TrmK"/>
    <property type="match status" value="1"/>
</dbReference>
<dbReference type="InterPro" id="IPR029063">
    <property type="entry name" value="SAM-dependent_MTases_sf"/>
</dbReference>
<evidence type="ECO:0000313" key="1">
    <source>
        <dbReference type="EMBL" id="HIZ70685.1"/>
    </source>
</evidence>
<evidence type="ECO:0000313" key="2">
    <source>
        <dbReference type="Proteomes" id="UP000824106"/>
    </source>
</evidence>
<dbReference type="PANTHER" id="PTHR38451">
    <property type="entry name" value="TRNA (ADENINE(22)-N(1))-METHYLTRANSFERASE"/>
    <property type="match status" value="1"/>
</dbReference>
<reference evidence="1" key="2">
    <citation type="submission" date="2021-04" db="EMBL/GenBank/DDBJ databases">
        <authorList>
            <person name="Gilroy R."/>
        </authorList>
    </citation>
    <scope>NUCLEOTIDE SEQUENCE</scope>
    <source>
        <strain evidence="1">CHK169-4300</strain>
    </source>
</reference>
<organism evidence="1 2">
    <name type="scientific">Candidatus Atopostipes pullistercoris</name>
    <dbReference type="NCBI Taxonomy" id="2838467"/>
    <lineage>
        <taxon>Bacteria</taxon>
        <taxon>Bacillati</taxon>
        <taxon>Bacillota</taxon>
        <taxon>Bacilli</taxon>
        <taxon>Lactobacillales</taxon>
        <taxon>Carnobacteriaceae</taxon>
        <taxon>Atopostipes</taxon>
    </lineage>
</organism>
<name>A0A9D2JWY3_9LACT</name>
<dbReference type="AlphaFoldDB" id="A0A9D2JWY3"/>
<dbReference type="Gene3D" id="1.10.287.1890">
    <property type="match status" value="1"/>
</dbReference>
<accession>A0A9D2JWY3</accession>
<protein>
    <submittedName>
        <fullName evidence="1">tRNA (Adenine(22)-N(1))-methyltransferase TrmK</fullName>
    </submittedName>
</protein>
<dbReference type="EMBL" id="DXAZ01000037">
    <property type="protein sequence ID" value="HIZ70685.1"/>
    <property type="molecule type" value="Genomic_DNA"/>
</dbReference>
<sequence>MGKIRLSKRLTKVSQYVKKSAPLADIGSDHAQLPIYLVQNKQVPKAVAGEVADGPFQISKNEVEKHSLEDKISVRFGDGLAILTPKEEVGTITICGMGGLLIKRILKEGIENKTLKKNTRLILQPNNEEKELREFLQLNNYEIIAEDLVEENEKIYEIIVAESSSKEIHYTDIELTFGPLLLKKKPAIFYKKWEAELKTNQYIIEQLKNTTHKEKLRNTQKQIDQIKKVLS</sequence>
<gene>
    <name evidence="1" type="ORF">H9808_02825</name>
</gene>
<reference evidence="1" key="1">
    <citation type="journal article" date="2021" name="PeerJ">
        <title>Extensive microbial diversity within the chicken gut microbiome revealed by metagenomics and culture.</title>
        <authorList>
            <person name="Gilroy R."/>
            <person name="Ravi A."/>
            <person name="Getino M."/>
            <person name="Pursley I."/>
            <person name="Horton D.L."/>
            <person name="Alikhan N.F."/>
            <person name="Baker D."/>
            <person name="Gharbi K."/>
            <person name="Hall N."/>
            <person name="Watson M."/>
            <person name="Adriaenssens E.M."/>
            <person name="Foster-Nyarko E."/>
            <person name="Jarju S."/>
            <person name="Secka A."/>
            <person name="Antonio M."/>
            <person name="Oren A."/>
            <person name="Chaudhuri R.R."/>
            <person name="La Ragione R."/>
            <person name="Hildebrand F."/>
            <person name="Pallen M.J."/>
        </authorList>
    </citation>
    <scope>NUCLEOTIDE SEQUENCE</scope>
    <source>
        <strain evidence="1">CHK169-4300</strain>
    </source>
</reference>
<dbReference type="Proteomes" id="UP000824106">
    <property type="component" value="Unassembled WGS sequence"/>
</dbReference>
<proteinExistence type="predicted"/>
<dbReference type="InterPro" id="IPR006901">
    <property type="entry name" value="TrmK"/>
</dbReference>
<dbReference type="PANTHER" id="PTHR38451:SF1">
    <property type="entry name" value="TRNA (ADENINE(22)-N(1))-METHYLTRANSFERASE"/>
    <property type="match status" value="1"/>
</dbReference>
<dbReference type="Pfam" id="PF04816">
    <property type="entry name" value="TrmK"/>
    <property type="match status" value="1"/>
</dbReference>
<dbReference type="GO" id="GO:0160105">
    <property type="term" value="F:tRNA (adenine(22)-N1)-methyltransferase activity"/>
    <property type="evidence" value="ECO:0007669"/>
    <property type="project" value="InterPro"/>
</dbReference>